<dbReference type="Proteomes" id="UP000011518">
    <property type="component" value="Unassembled WGS sequence"/>
</dbReference>
<reference evidence="3" key="2">
    <citation type="journal article" date="2013" name="Nat. Commun.">
        <title>Genome of the Chinese tree shrew.</title>
        <authorList>
            <person name="Fan Y."/>
            <person name="Huang Z.Y."/>
            <person name="Cao C.C."/>
            <person name="Chen C.S."/>
            <person name="Chen Y.X."/>
            <person name="Fan D.D."/>
            <person name="He J."/>
            <person name="Hou H.L."/>
            <person name="Hu L."/>
            <person name="Hu X.T."/>
            <person name="Jiang X.T."/>
            <person name="Lai R."/>
            <person name="Lang Y.S."/>
            <person name="Liang B."/>
            <person name="Liao S.G."/>
            <person name="Mu D."/>
            <person name="Ma Y.Y."/>
            <person name="Niu Y.Y."/>
            <person name="Sun X.Q."/>
            <person name="Xia J.Q."/>
            <person name="Xiao J."/>
            <person name="Xiong Z.Q."/>
            <person name="Xu L."/>
            <person name="Yang L."/>
            <person name="Zhang Y."/>
            <person name="Zhao W."/>
            <person name="Zhao X.D."/>
            <person name="Zheng Y.T."/>
            <person name="Zhou J.M."/>
            <person name="Zhu Y.B."/>
            <person name="Zhang G.J."/>
            <person name="Wang J."/>
            <person name="Yao Y.G."/>
        </authorList>
    </citation>
    <scope>NUCLEOTIDE SEQUENCE [LARGE SCALE GENOMIC DNA]</scope>
</reference>
<dbReference type="EMBL" id="KB320636">
    <property type="protein sequence ID" value="ELW66855.1"/>
    <property type="molecule type" value="Genomic_DNA"/>
</dbReference>
<sequence length="153" mass="16864">MGRPSVTSLDSGQRTRLPSQNLPWDLEEATVRFGDPPPSINGDRDEDSGDRDEDSGDRDEDSGDRDEDSGDRDEDSGDRDEDSGDRDEDSGDRDEDTAFSASGESVAAYENNHVWGKKRRIFKEYECCSLTSARAALTTSAVFQKAESFGVQI</sequence>
<evidence type="ECO:0000313" key="3">
    <source>
        <dbReference type="Proteomes" id="UP000011518"/>
    </source>
</evidence>
<dbReference type="AlphaFoldDB" id="L9KV90"/>
<accession>L9KV90</accession>
<reference evidence="3" key="1">
    <citation type="submission" date="2012-07" db="EMBL/GenBank/DDBJ databases">
        <title>Genome of the Chinese tree shrew, a rising model animal genetically related to primates.</title>
        <authorList>
            <person name="Zhang G."/>
            <person name="Fan Y."/>
            <person name="Yao Y."/>
            <person name="Huang Z."/>
        </authorList>
    </citation>
    <scope>NUCLEOTIDE SEQUENCE [LARGE SCALE GENOMIC DNA]</scope>
</reference>
<gene>
    <name evidence="2" type="ORF">TREES_T100007540</name>
</gene>
<evidence type="ECO:0000256" key="1">
    <source>
        <dbReference type="SAM" id="MobiDB-lite"/>
    </source>
</evidence>
<protein>
    <submittedName>
        <fullName evidence="2">Uncharacterized protein</fullName>
    </submittedName>
</protein>
<organism evidence="2 3">
    <name type="scientific">Tupaia chinensis</name>
    <name type="common">Chinese tree shrew</name>
    <name type="synonym">Tupaia belangeri chinensis</name>
    <dbReference type="NCBI Taxonomy" id="246437"/>
    <lineage>
        <taxon>Eukaryota</taxon>
        <taxon>Metazoa</taxon>
        <taxon>Chordata</taxon>
        <taxon>Craniata</taxon>
        <taxon>Vertebrata</taxon>
        <taxon>Euteleostomi</taxon>
        <taxon>Mammalia</taxon>
        <taxon>Eutheria</taxon>
        <taxon>Euarchontoglires</taxon>
        <taxon>Scandentia</taxon>
        <taxon>Tupaiidae</taxon>
        <taxon>Tupaia</taxon>
    </lineage>
</organism>
<feature type="compositionally biased region" description="Polar residues" evidence="1">
    <location>
        <begin position="1"/>
        <end position="22"/>
    </location>
</feature>
<name>L9KV90_TUPCH</name>
<keyword evidence="3" id="KW-1185">Reference proteome</keyword>
<feature type="region of interest" description="Disordered" evidence="1">
    <location>
        <begin position="1"/>
        <end position="110"/>
    </location>
</feature>
<feature type="compositionally biased region" description="Acidic residues" evidence="1">
    <location>
        <begin position="44"/>
        <end position="97"/>
    </location>
</feature>
<dbReference type="InParanoid" id="L9KV90"/>
<evidence type="ECO:0000313" key="2">
    <source>
        <dbReference type="EMBL" id="ELW66855.1"/>
    </source>
</evidence>
<proteinExistence type="predicted"/>